<evidence type="ECO:0000256" key="4">
    <source>
        <dbReference type="ARBA" id="ARBA00007786"/>
    </source>
</evidence>
<dbReference type="GO" id="GO:0045490">
    <property type="term" value="P:pectin catabolic process"/>
    <property type="evidence" value="ECO:0007669"/>
    <property type="project" value="UniProtKB-UniRule"/>
</dbReference>
<comment type="similarity">
    <text evidence="4">In the C-terminal section; belongs to the pectinesterase family.</text>
</comment>
<dbReference type="InterPro" id="IPR011050">
    <property type="entry name" value="Pectin_lyase_fold/virulence"/>
</dbReference>
<evidence type="ECO:0000256" key="13">
    <source>
        <dbReference type="RuleBase" id="RU000589"/>
    </source>
</evidence>
<evidence type="ECO:0000256" key="6">
    <source>
        <dbReference type="ARBA" id="ARBA00022512"/>
    </source>
</evidence>
<evidence type="ECO:0000256" key="1">
    <source>
        <dbReference type="ARBA" id="ARBA00004191"/>
    </source>
</evidence>
<dbReference type="PANTHER" id="PTHR31707">
    <property type="entry name" value="PECTINESTERASE"/>
    <property type="match status" value="1"/>
</dbReference>
<gene>
    <name evidence="15" type="ORF">PHJA_001907200</name>
</gene>
<evidence type="ECO:0000256" key="11">
    <source>
        <dbReference type="ARBA" id="ARBA00047928"/>
    </source>
</evidence>
<accession>A0A830CTI8</accession>
<dbReference type="EC" id="3.1.1.11" evidence="5 13"/>
<dbReference type="CDD" id="cd15799">
    <property type="entry name" value="PMEI-like_4"/>
    <property type="match status" value="1"/>
</dbReference>
<comment type="subcellular location">
    <subcellularLocation>
        <location evidence="1 13">Secreted</location>
        <location evidence="1 13">Cell wall</location>
    </subcellularLocation>
</comment>
<evidence type="ECO:0000256" key="3">
    <source>
        <dbReference type="ARBA" id="ARBA00006027"/>
    </source>
</evidence>
<dbReference type="FunFam" id="2.160.20.10:FF:000001">
    <property type="entry name" value="Pectinesterase"/>
    <property type="match status" value="1"/>
</dbReference>
<keyword evidence="8 13" id="KW-0378">Hydrolase</keyword>
<dbReference type="EMBL" id="BMAC01000497">
    <property type="protein sequence ID" value="GFP97631.1"/>
    <property type="molecule type" value="Genomic_DNA"/>
</dbReference>
<evidence type="ECO:0000256" key="5">
    <source>
        <dbReference type="ARBA" id="ARBA00013229"/>
    </source>
</evidence>
<comment type="similarity">
    <text evidence="3">In the N-terminal section; belongs to the PMEI family.</text>
</comment>
<evidence type="ECO:0000313" key="15">
    <source>
        <dbReference type="EMBL" id="GFP97631.1"/>
    </source>
</evidence>
<dbReference type="Gene3D" id="1.20.140.40">
    <property type="entry name" value="Invertase/pectin methylesterase inhibitor family protein"/>
    <property type="match status" value="1"/>
</dbReference>
<dbReference type="SMART" id="SM00856">
    <property type="entry name" value="PMEI"/>
    <property type="match status" value="1"/>
</dbReference>
<evidence type="ECO:0000256" key="2">
    <source>
        <dbReference type="ARBA" id="ARBA00005184"/>
    </source>
</evidence>
<dbReference type="PROSITE" id="PS00503">
    <property type="entry name" value="PECTINESTERASE_2"/>
    <property type="match status" value="1"/>
</dbReference>
<dbReference type="Pfam" id="PF01095">
    <property type="entry name" value="Pectinesterase"/>
    <property type="match status" value="1"/>
</dbReference>
<dbReference type="InterPro" id="IPR006501">
    <property type="entry name" value="Pectinesterase_inhib_dom"/>
</dbReference>
<evidence type="ECO:0000256" key="7">
    <source>
        <dbReference type="ARBA" id="ARBA00022525"/>
    </source>
</evidence>
<keyword evidence="9 13" id="KW-0063">Aspartyl esterase</keyword>
<evidence type="ECO:0000256" key="9">
    <source>
        <dbReference type="ARBA" id="ARBA00023085"/>
    </source>
</evidence>
<dbReference type="Proteomes" id="UP000653305">
    <property type="component" value="Unassembled WGS sequence"/>
</dbReference>
<dbReference type="OrthoDB" id="2019149at2759"/>
<comment type="function">
    <text evidence="13">Acts in the modification of cell walls via demethylesterification of cell wall pectin.</text>
</comment>
<keyword evidence="6 13" id="KW-0134">Cell wall</keyword>
<reference evidence="15" key="1">
    <citation type="submission" date="2020-07" db="EMBL/GenBank/DDBJ databases">
        <title>Ethylene signaling mediates host invasion by parasitic plants.</title>
        <authorList>
            <person name="Yoshida S."/>
        </authorList>
    </citation>
    <scope>NUCLEOTIDE SEQUENCE</scope>
    <source>
        <strain evidence="15">Okayama</strain>
    </source>
</reference>
<keyword evidence="16" id="KW-1185">Reference proteome</keyword>
<evidence type="ECO:0000256" key="8">
    <source>
        <dbReference type="ARBA" id="ARBA00022801"/>
    </source>
</evidence>
<feature type="active site" evidence="12">
    <location>
        <position position="339"/>
    </location>
</feature>
<dbReference type="SUPFAM" id="SSF51126">
    <property type="entry name" value="Pectin lyase-like"/>
    <property type="match status" value="1"/>
</dbReference>
<dbReference type="InterPro" id="IPR012334">
    <property type="entry name" value="Pectin_lyas_fold"/>
</dbReference>
<dbReference type="Pfam" id="PF04043">
    <property type="entry name" value="PMEI"/>
    <property type="match status" value="1"/>
</dbReference>
<evidence type="ECO:0000256" key="10">
    <source>
        <dbReference type="ARBA" id="ARBA00023316"/>
    </source>
</evidence>
<dbReference type="InterPro" id="IPR000070">
    <property type="entry name" value="Pectinesterase_cat"/>
</dbReference>
<evidence type="ECO:0000259" key="14">
    <source>
        <dbReference type="SMART" id="SM00856"/>
    </source>
</evidence>
<comment type="pathway">
    <text evidence="2 13">Glycan metabolism; pectin degradation; 2-dehydro-3-deoxy-D-gluconate from pectin: step 1/5.</text>
</comment>
<dbReference type="GO" id="GO:0030599">
    <property type="term" value="F:pectinesterase activity"/>
    <property type="evidence" value="ECO:0007669"/>
    <property type="project" value="UniProtKB-UniRule"/>
</dbReference>
<proteinExistence type="inferred from homology"/>
<dbReference type="GO" id="GO:0004857">
    <property type="term" value="F:enzyme inhibitor activity"/>
    <property type="evidence" value="ECO:0007669"/>
    <property type="project" value="InterPro"/>
</dbReference>
<dbReference type="UniPathway" id="UPA00545">
    <property type="reaction ID" value="UER00823"/>
</dbReference>
<dbReference type="PROSITE" id="PS00800">
    <property type="entry name" value="PECTINESTERASE_1"/>
    <property type="match status" value="1"/>
</dbReference>
<dbReference type="Gene3D" id="2.160.20.10">
    <property type="entry name" value="Single-stranded right-handed beta-helix, Pectin lyase-like"/>
    <property type="match status" value="1"/>
</dbReference>
<keyword evidence="10 13" id="KW-0961">Cell wall biogenesis/degradation</keyword>
<keyword evidence="7 13" id="KW-0964">Secreted</keyword>
<organism evidence="15 16">
    <name type="scientific">Phtheirospermum japonicum</name>
    <dbReference type="NCBI Taxonomy" id="374723"/>
    <lineage>
        <taxon>Eukaryota</taxon>
        <taxon>Viridiplantae</taxon>
        <taxon>Streptophyta</taxon>
        <taxon>Embryophyta</taxon>
        <taxon>Tracheophyta</taxon>
        <taxon>Spermatophyta</taxon>
        <taxon>Magnoliopsida</taxon>
        <taxon>eudicotyledons</taxon>
        <taxon>Gunneridae</taxon>
        <taxon>Pentapetalae</taxon>
        <taxon>asterids</taxon>
        <taxon>lamiids</taxon>
        <taxon>Lamiales</taxon>
        <taxon>Orobanchaceae</taxon>
        <taxon>Orobanchaceae incertae sedis</taxon>
        <taxon>Phtheirospermum</taxon>
    </lineage>
</organism>
<protein>
    <recommendedName>
        <fullName evidence="5 13">Pectinesterase</fullName>
        <ecNumber evidence="5 13">3.1.1.11</ecNumber>
    </recommendedName>
</protein>
<comment type="catalytic activity">
    <reaction evidence="11 13">
        <text>[(1-&gt;4)-alpha-D-galacturonosyl methyl ester](n) + n H2O = [(1-&gt;4)-alpha-D-galacturonosyl](n) + n methanol + n H(+)</text>
        <dbReference type="Rhea" id="RHEA:22380"/>
        <dbReference type="Rhea" id="RHEA-COMP:14570"/>
        <dbReference type="Rhea" id="RHEA-COMP:14573"/>
        <dbReference type="ChEBI" id="CHEBI:15377"/>
        <dbReference type="ChEBI" id="CHEBI:15378"/>
        <dbReference type="ChEBI" id="CHEBI:17790"/>
        <dbReference type="ChEBI" id="CHEBI:140522"/>
        <dbReference type="ChEBI" id="CHEBI:140523"/>
        <dbReference type="EC" id="3.1.1.11"/>
    </reaction>
</comment>
<sequence length="499" mass="54801">MLTRYFTCTLFPKMAASTCLKILFLVPQSQFEGTVVSTIGMVRQVMTTVSDFSGGLGDFRVNNAVADCLDLMDFSVDLLNSALSVSRNNQNGKDNNTGNAIADMKCWLGGALFNQDTCNEGFDGTNSDLQSLVSGTLNQVTSLVQNLISMVKPNLGAPSKGTGRPESQFPDWLKTHDQKLVQATTEISADAVVAADGTGNYTSIQEAINAAPEYSRTRYVIHIKRGVYNEYVEINKKKLNIMLMGDGMDATVISGNRNRVDGWTTFSTATVAVRGRGFIARDITFENTAGPEKKQAVAFRSDSDFSVLYHCTFRGFQDTLYPHGMRQFYRECKITGTVDFIFGDGTVVFQNCEILARKGLTNQKNTITAQGRKDPGLQSGFSIQFCNISTEPEANSIPTYLGRPWKKYSRTVIMQSYIGSAVRPEGWLEWDGNLGLNTLYYGEYMNYGPGAGLGARVNWPGYHVINDSAEASSFTVAQFIGGNNWLPSTRVKYIAGLGM</sequence>
<dbReference type="GO" id="GO:0042545">
    <property type="term" value="P:cell wall modification"/>
    <property type="evidence" value="ECO:0007669"/>
    <property type="project" value="UniProtKB-UniRule"/>
</dbReference>
<feature type="domain" description="Pectinesterase inhibitor" evidence="14">
    <location>
        <begin position="1"/>
        <end position="150"/>
    </location>
</feature>
<evidence type="ECO:0000256" key="12">
    <source>
        <dbReference type="PROSITE-ProRule" id="PRU10040"/>
    </source>
</evidence>
<comment type="caution">
    <text evidence="15">The sequence shown here is derived from an EMBL/GenBank/DDBJ whole genome shotgun (WGS) entry which is preliminary data.</text>
</comment>
<dbReference type="AlphaFoldDB" id="A0A830CTI8"/>
<dbReference type="SUPFAM" id="SSF101148">
    <property type="entry name" value="Plant invertase/pectin methylesterase inhibitor"/>
    <property type="match status" value="1"/>
</dbReference>
<dbReference type="InterPro" id="IPR035513">
    <property type="entry name" value="Invertase/methylesterase_inhib"/>
</dbReference>
<dbReference type="InterPro" id="IPR033131">
    <property type="entry name" value="Pectinesterase_Asp_AS"/>
</dbReference>
<evidence type="ECO:0000313" key="16">
    <source>
        <dbReference type="Proteomes" id="UP000653305"/>
    </source>
</evidence>
<name>A0A830CTI8_9LAMI</name>
<dbReference type="InterPro" id="IPR018040">
    <property type="entry name" value="Pectinesterase_Tyr_AS"/>
</dbReference>